<dbReference type="Proteomes" id="UP000075288">
    <property type="component" value="Unassembled WGS sequence"/>
</dbReference>
<organism evidence="1 2">
    <name type="scientific">Heyndrickxia coagulans</name>
    <name type="common">Weizmannia coagulans</name>
    <dbReference type="NCBI Taxonomy" id="1398"/>
    <lineage>
        <taxon>Bacteria</taxon>
        <taxon>Bacillati</taxon>
        <taxon>Bacillota</taxon>
        <taxon>Bacilli</taxon>
        <taxon>Bacillales</taxon>
        <taxon>Bacillaceae</taxon>
        <taxon>Heyndrickxia</taxon>
    </lineage>
</organism>
<protein>
    <submittedName>
        <fullName evidence="1">Uncharacterized protein</fullName>
    </submittedName>
</protein>
<dbReference type="AlphaFoldDB" id="A0A150KA91"/>
<evidence type="ECO:0000313" key="2">
    <source>
        <dbReference type="Proteomes" id="UP000075288"/>
    </source>
</evidence>
<gene>
    <name evidence="1" type="ORF">B4098_1799</name>
</gene>
<dbReference type="EMBL" id="LQYG01000007">
    <property type="protein sequence ID" value="KYC66482.1"/>
    <property type="molecule type" value="Genomic_DNA"/>
</dbReference>
<comment type="caution">
    <text evidence="1">The sequence shown here is derived from an EMBL/GenBank/DDBJ whole genome shotgun (WGS) entry which is preliminary data.</text>
</comment>
<dbReference type="PATRIC" id="fig|1398.26.peg.62"/>
<reference evidence="1 2" key="1">
    <citation type="submission" date="2016-01" db="EMBL/GenBank/DDBJ databases">
        <title>Genome Sequences of Twelve Sporeforming Bacillus Species Isolated from Foods.</title>
        <authorList>
            <person name="Berendsen E.M."/>
            <person name="Wells-Bennik M.H."/>
            <person name="Krawcyk A.O."/>
            <person name="De Jong A."/>
            <person name="Holsappel S."/>
            <person name="Eijlander R.T."/>
            <person name="Kuipers O.P."/>
        </authorList>
    </citation>
    <scope>NUCLEOTIDE SEQUENCE [LARGE SCALE GENOMIC DNA]</scope>
    <source>
        <strain evidence="1 2">B4098</strain>
    </source>
</reference>
<evidence type="ECO:0000313" key="1">
    <source>
        <dbReference type="EMBL" id="KYC66482.1"/>
    </source>
</evidence>
<proteinExistence type="predicted"/>
<sequence length="115" mass="12860">MGKTLKSFLGRAACFCFIIPAGGTWALFFLARQLHARLHGTVGTGIITGSTSGSKKSTMRYTKRCFPKKWKTRVLSDSHASDTPGLIIYLVFLLASLSDFFLTWREHSSRLKTEQ</sequence>
<accession>A0A150KA91</accession>
<name>A0A150KA91_HEYCO</name>